<feature type="domain" description="Knl1 C-terminal RWD" evidence="2">
    <location>
        <begin position="1044"/>
        <end position="1196"/>
    </location>
</feature>
<feature type="region of interest" description="Disordered" evidence="1">
    <location>
        <begin position="532"/>
        <end position="563"/>
    </location>
</feature>
<gene>
    <name evidence="3" type="ORF">M0R45_032688</name>
</gene>
<name>A0AAW1WK13_RUBAR</name>
<evidence type="ECO:0000313" key="4">
    <source>
        <dbReference type="Proteomes" id="UP001457282"/>
    </source>
</evidence>
<reference evidence="3 4" key="1">
    <citation type="journal article" date="2023" name="G3 (Bethesda)">
        <title>A chromosome-length genome assembly and annotation of blackberry (Rubus argutus, cv. 'Hillquist').</title>
        <authorList>
            <person name="Bruna T."/>
            <person name="Aryal R."/>
            <person name="Dudchenko O."/>
            <person name="Sargent D.J."/>
            <person name="Mead D."/>
            <person name="Buti M."/>
            <person name="Cavallini A."/>
            <person name="Hytonen T."/>
            <person name="Andres J."/>
            <person name="Pham M."/>
            <person name="Weisz D."/>
            <person name="Mascagni F."/>
            <person name="Usai G."/>
            <person name="Natali L."/>
            <person name="Bassil N."/>
            <person name="Fernandez G.E."/>
            <person name="Lomsadze A."/>
            <person name="Armour M."/>
            <person name="Olukolu B."/>
            <person name="Poorten T."/>
            <person name="Britton C."/>
            <person name="Davik J."/>
            <person name="Ashrafi H."/>
            <person name="Aiden E.L."/>
            <person name="Borodovsky M."/>
            <person name="Worthington M."/>
        </authorList>
    </citation>
    <scope>NUCLEOTIDE SEQUENCE [LARGE SCALE GENOMIC DNA]</scope>
    <source>
        <strain evidence="3">PI 553951</strain>
    </source>
</reference>
<dbReference type="PANTHER" id="PTHR35707:SF1">
    <property type="entry name" value="SPC7 KINETOCHORE PROTEIN DOMAIN-CONTAINING PROTEIN"/>
    <property type="match status" value="1"/>
</dbReference>
<feature type="region of interest" description="Disordered" evidence="1">
    <location>
        <begin position="816"/>
        <end position="856"/>
    </location>
</feature>
<comment type="caution">
    <text evidence="3">The sequence shown here is derived from an EMBL/GenBank/DDBJ whole genome shotgun (WGS) entry which is preliminary data.</text>
</comment>
<feature type="compositionally biased region" description="Low complexity" evidence="1">
    <location>
        <begin position="81"/>
        <end position="92"/>
    </location>
</feature>
<accession>A0AAW1WK13</accession>
<evidence type="ECO:0000313" key="3">
    <source>
        <dbReference type="EMBL" id="KAK9924310.1"/>
    </source>
</evidence>
<feature type="compositionally biased region" description="Polar residues" evidence="1">
    <location>
        <begin position="165"/>
        <end position="176"/>
    </location>
</feature>
<evidence type="ECO:0000259" key="2">
    <source>
        <dbReference type="Pfam" id="PF18210"/>
    </source>
</evidence>
<dbReference type="InterPro" id="IPR040850">
    <property type="entry name" value="Knl1_RWD_C"/>
</dbReference>
<feature type="compositionally biased region" description="Basic and acidic residues" evidence="1">
    <location>
        <begin position="391"/>
        <end position="405"/>
    </location>
</feature>
<protein>
    <recommendedName>
        <fullName evidence="2">Knl1 C-terminal RWD domain-containing protein</fullName>
    </recommendedName>
</protein>
<feature type="region of interest" description="Disordered" evidence="1">
    <location>
        <begin position="164"/>
        <end position="205"/>
    </location>
</feature>
<feature type="region of interest" description="Disordered" evidence="1">
    <location>
        <begin position="659"/>
        <end position="752"/>
    </location>
</feature>
<proteinExistence type="predicted"/>
<dbReference type="PANTHER" id="PTHR35707">
    <property type="entry name" value="OS06G0608100 PROTEIN"/>
    <property type="match status" value="1"/>
</dbReference>
<organism evidence="3 4">
    <name type="scientific">Rubus argutus</name>
    <name type="common">Southern blackberry</name>
    <dbReference type="NCBI Taxonomy" id="59490"/>
    <lineage>
        <taxon>Eukaryota</taxon>
        <taxon>Viridiplantae</taxon>
        <taxon>Streptophyta</taxon>
        <taxon>Embryophyta</taxon>
        <taxon>Tracheophyta</taxon>
        <taxon>Spermatophyta</taxon>
        <taxon>Magnoliopsida</taxon>
        <taxon>eudicotyledons</taxon>
        <taxon>Gunneridae</taxon>
        <taxon>Pentapetalae</taxon>
        <taxon>rosids</taxon>
        <taxon>fabids</taxon>
        <taxon>Rosales</taxon>
        <taxon>Rosaceae</taxon>
        <taxon>Rosoideae</taxon>
        <taxon>Rosoideae incertae sedis</taxon>
        <taxon>Rubus</taxon>
    </lineage>
</organism>
<evidence type="ECO:0000256" key="1">
    <source>
        <dbReference type="SAM" id="MobiDB-lite"/>
    </source>
</evidence>
<feature type="region of interest" description="Disordered" evidence="1">
    <location>
        <begin position="37"/>
        <end position="101"/>
    </location>
</feature>
<keyword evidence="4" id="KW-1185">Reference proteome</keyword>
<sequence length="1306" mass="144409">MASKLADEPCNSETEAETIAMRIKRKRSRRVSFADTEITSVHIFNRDEDSDNPPDSEPQSSSQNDSAEPEKGVVSFLRPLGSPSPGSSIPGSATSNDEDNFFGPVSTDFIRSGLSDSAASDDFHETTLDTTAFSLHYRSLARSDSGGDLKTPTAFRLAFEEKTPTHNPCDSGSLMSLTKPKNRTPQSLVPVDKVRGDEDSNDMSIIEENPDRYDYGRLSPTLDALLAEGSKDLHADSVPGPIVTISSKVVEVAALDENGIGHVDQINGWSTKMGNFDAHDISTDPASVSRIKMGEANGVIAFDASSNRSYHPSAGDFIDDQIQTPNQLIKVSNKLTEDAFKKGMESLELPALNGDILANVNSKAAKALQFDVFLLPDAASQHLNQGSGKENSPKDRRYNSNVDHHSDKEGSIFLLSNKGQQSILNTPNLARHSGTVTPSSKHNEWYPSIQKSISRLRIPEPSPRASSLKEGIEKLKCRLSSYSSPNAPLSTVLADISKDLQFAFTNSPTTFMEKQLAIGDLEKTVQKSLVNIDSNGNENPVNISKLGKDEKSTDPAKDEESLHHMFNDTLSKDKHDKPIEEVALPSQLSASGSKLTQHLLMSENPTKGTLVSSGTHSLLADEPEENFPHVQIQSENNFQTPLSGAGILKFQSRSPAKNFQAGLEPQSKPYACRSRTEPSLQSPSYKVSASNPSMEGPSQSPPRAKRTPSPPLRNIPRSPLRIESTRSPSRKKLAQSPGKEPIQPFEEEPLRSPVVKDAIQSLFLKEPTQCPFRSSYAEHTDNMRLVGKDMVSSEFNSNRHPNGDCYQGLHISQSPLTEQDAENSFGRKRRNLGKTLEDGDCTDKIHSSQRSSKVHRSENYNPQFMLGHSSILHSDREKFGGESVDTKWKSWTDIAVKFSGDSEQLLSPLTSNLNLNAIGVLEDILMQLLKAKKYEMLCAEIQSQKINCISAGHKRVAEARLLLYRVVYEKAKLHLMRLKREKLQSRVQLLSSAVQKSQMLKLNFIQCQSETGKRKTLVDESHRHSCLVNTAGEQEASCDIVNAMRQELKASDGEIKSLSKFFHSRIKLKGEPSCVDAISLVHDHLKTRTCCRLIRQDLQLWDVDEFEIKNGHYNILLSYYGFISQRFTANVGTTSRIVISKKLNDVKITKAFPNMDAQVAFAFVLDGEATKEIVDSRCLVQETQVTRSQLCNLLDVVDELQLARFEIVNLIQTSFHTPSADQLDLQLCFLNSKSSRKVTLSLDMTCLKRGAYPSDILPYQMQVSESAAQVLSPESLLAEIRATAAEGLESGYTRIMRLCKCISQVV</sequence>
<dbReference type="Pfam" id="PF18210">
    <property type="entry name" value="Knl1_RWD_C"/>
    <property type="match status" value="1"/>
</dbReference>
<dbReference type="Proteomes" id="UP001457282">
    <property type="component" value="Unassembled WGS sequence"/>
</dbReference>
<dbReference type="EMBL" id="JBEDUW010000006">
    <property type="protein sequence ID" value="KAK9924310.1"/>
    <property type="molecule type" value="Genomic_DNA"/>
</dbReference>
<feature type="region of interest" description="Disordered" evidence="1">
    <location>
        <begin position="382"/>
        <end position="405"/>
    </location>
</feature>
<feature type="compositionally biased region" description="Low complexity" evidence="1">
    <location>
        <begin position="57"/>
        <end position="66"/>
    </location>
</feature>
<feature type="compositionally biased region" description="Basic and acidic residues" evidence="1">
    <location>
        <begin position="835"/>
        <end position="846"/>
    </location>
</feature>
<feature type="compositionally biased region" description="Basic and acidic residues" evidence="1">
    <location>
        <begin position="546"/>
        <end position="563"/>
    </location>
</feature>
<feature type="compositionally biased region" description="Polar residues" evidence="1">
    <location>
        <begin position="532"/>
        <end position="542"/>
    </location>
</feature>
<feature type="compositionally biased region" description="Polar residues" evidence="1">
    <location>
        <begin position="677"/>
        <end position="698"/>
    </location>
</feature>